<comment type="caution">
    <text evidence="2">The sequence shown here is derived from an EMBL/GenBank/DDBJ whole genome shotgun (WGS) entry which is preliminary data.</text>
</comment>
<feature type="compositionally biased region" description="Basic and acidic residues" evidence="1">
    <location>
        <begin position="207"/>
        <end position="217"/>
    </location>
</feature>
<keyword evidence="3" id="KW-1185">Reference proteome</keyword>
<evidence type="ECO:0000313" key="2">
    <source>
        <dbReference type="EMBL" id="KAF6827043.1"/>
    </source>
</evidence>
<dbReference type="AlphaFoldDB" id="A0A8H6NBR2"/>
<organism evidence="2 3">
    <name type="scientific">Colletotrichum plurivorum</name>
    <dbReference type="NCBI Taxonomy" id="2175906"/>
    <lineage>
        <taxon>Eukaryota</taxon>
        <taxon>Fungi</taxon>
        <taxon>Dikarya</taxon>
        <taxon>Ascomycota</taxon>
        <taxon>Pezizomycotina</taxon>
        <taxon>Sordariomycetes</taxon>
        <taxon>Hypocreomycetidae</taxon>
        <taxon>Glomerellales</taxon>
        <taxon>Glomerellaceae</taxon>
        <taxon>Colletotrichum</taxon>
        <taxon>Colletotrichum orchidearum species complex</taxon>
    </lineage>
</organism>
<protein>
    <submittedName>
        <fullName evidence="2">Uncharacterized protein</fullName>
    </submittedName>
</protein>
<sequence>MSSARVAPTGPKVVCPSSPYLAARIAVTVIYFLLPNSNRLACLILATPFSAFSQRASPGILFRPSVCPTVLHPPPKLSLIAIPYLPRPVRRETFPVMSQRYEVSDSLLDGGQSDRPPSAGAEITGWETCVSKTLPIQFSFPLPAQAGRNLAIFTAGNLHGMWKGASAPPASVATHFRGSLGGSSRSDCPCVLWFSLPVQADTGAGLARDRGEVRDPKSGTNGRDGDLDAAPFKARGNVAATWLCFLHEDSSISVHAPRPYGVLAQPRCSAAARTGNPDADRDDRRRKGEELIQDFSVSSGEGRLADDSAAQMVRADQTHQHPLLEGAYRRATGISCSTTLHDDRGCAFQDRTDFAKIKRRQAVATSDDMTPGVRSDG</sequence>
<dbReference type="EMBL" id="WIGO01000144">
    <property type="protein sequence ID" value="KAF6827043.1"/>
    <property type="molecule type" value="Genomic_DNA"/>
</dbReference>
<gene>
    <name evidence="2" type="ORF">CPLU01_09307</name>
</gene>
<accession>A0A8H6NBR2</accession>
<feature type="region of interest" description="Disordered" evidence="1">
    <location>
        <begin position="207"/>
        <end position="228"/>
    </location>
</feature>
<dbReference type="Proteomes" id="UP000654918">
    <property type="component" value="Unassembled WGS sequence"/>
</dbReference>
<reference evidence="2" key="1">
    <citation type="journal article" date="2020" name="Phytopathology">
        <title>Genome Sequence Resources of Colletotrichum truncatum, C. plurivorum, C. musicola, and C. sojae: Four Species Pathogenic to Soybean (Glycine max).</title>
        <authorList>
            <person name="Rogerio F."/>
            <person name="Boufleur T.R."/>
            <person name="Ciampi-Guillardi M."/>
            <person name="Sukno S.A."/>
            <person name="Thon M.R."/>
            <person name="Massola Junior N.S."/>
            <person name="Baroncelli R."/>
        </authorList>
    </citation>
    <scope>NUCLEOTIDE SEQUENCE</scope>
    <source>
        <strain evidence="2">LFN00145</strain>
    </source>
</reference>
<proteinExistence type="predicted"/>
<evidence type="ECO:0000313" key="3">
    <source>
        <dbReference type="Proteomes" id="UP000654918"/>
    </source>
</evidence>
<name>A0A8H6NBR2_9PEZI</name>
<evidence type="ECO:0000256" key="1">
    <source>
        <dbReference type="SAM" id="MobiDB-lite"/>
    </source>
</evidence>